<proteinExistence type="inferred from homology"/>
<dbReference type="InterPro" id="IPR054179">
    <property type="entry name" value="PSD13_N"/>
</dbReference>
<dbReference type="EMBL" id="AZBU02000007">
    <property type="protein sequence ID" value="TKR70365.1"/>
    <property type="molecule type" value="Genomic_DNA"/>
</dbReference>
<comment type="subunit">
    <text evidence="3">Component of the 19S proteasome regulatory particle complex. The 26S proteasome consists of a 20S core particle (CP) and two 19S regulatory subunits (RP). The regulatory particle is made of a lid composed of 9 subunits including PSMD13, a base containing 6 ATPases and few additional components.</text>
</comment>
<dbReference type="InterPro" id="IPR036390">
    <property type="entry name" value="WH_DNA-bd_sf"/>
</dbReference>
<evidence type="ECO:0000256" key="7">
    <source>
        <dbReference type="ARBA" id="ARBA00031303"/>
    </source>
</evidence>
<dbReference type="GO" id="GO:0005829">
    <property type="term" value="C:cytosol"/>
    <property type="evidence" value="ECO:0007669"/>
    <property type="project" value="TreeGrafter"/>
</dbReference>
<accession>A0A4V6XVX4</accession>
<dbReference type="InterPro" id="IPR035298">
    <property type="entry name" value="PSMD13"/>
</dbReference>
<dbReference type="GO" id="GO:0008541">
    <property type="term" value="C:proteasome regulatory particle, lid subcomplex"/>
    <property type="evidence" value="ECO:0007669"/>
    <property type="project" value="TreeGrafter"/>
</dbReference>
<dbReference type="InterPro" id="IPR000717">
    <property type="entry name" value="PCI_dom"/>
</dbReference>
<dbReference type="PANTHER" id="PTHR10539">
    <property type="entry name" value="26S PROTEASOME NON-ATPASE REGULATORY SUBUNIT 13"/>
    <property type="match status" value="1"/>
</dbReference>
<dbReference type="GO" id="GO:0006511">
    <property type="term" value="P:ubiquitin-dependent protein catabolic process"/>
    <property type="evidence" value="ECO:0007669"/>
    <property type="project" value="TreeGrafter"/>
</dbReference>
<keyword evidence="11" id="KW-1185">Reference proteome</keyword>
<sequence>MASRSDIYLDAAIVSADGNDALQDQWTQLKDFYQEKRWHQLTKGILEGFANNCLGSPSLEQMYDNFICDFKSHVNLEDLAVIVIYVADDIFKTQQKAAIEFLQAQQEIFIRNKAAYTRIQVGVIDLFLKIRDVNEALVHKADIKVMIEAIEKEVEKLNGITMAHAPFYRVYALFHRETKNYAAYYREALRYLGCEDLKILDDTTKVEYAVLLCFAALLGQDVYNFGELLAHPVLEFIAEGQYKWLYDLVMAFNAGDIHEFQALETKWGQWPDLKENEAFIMDKIRILSFMELASVRRNIPLVDIAKKAQVAEDKAEFLVMRAISKKLAEGSIDQVKKVANITWVAPRVLNKAQIGTLADRFVGWINKVETVADDFNANAGDIIVKN</sequence>
<dbReference type="AlphaFoldDB" id="A0A4V6XVX4"/>
<organism evidence="10 11">
    <name type="scientific">Steinernema carpocapsae</name>
    <name type="common">Entomopathogenic nematode</name>
    <dbReference type="NCBI Taxonomy" id="34508"/>
    <lineage>
        <taxon>Eukaryota</taxon>
        <taxon>Metazoa</taxon>
        <taxon>Ecdysozoa</taxon>
        <taxon>Nematoda</taxon>
        <taxon>Chromadorea</taxon>
        <taxon>Rhabditida</taxon>
        <taxon>Tylenchina</taxon>
        <taxon>Panagrolaimomorpha</taxon>
        <taxon>Strongyloidoidea</taxon>
        <taxon>Steinernematidae</taxon>
        <taxon>Steinernema</taxon>
    </lineage>
</organism>
<dbReference type="PANTHER" id="PTHR10539:SF0">
    <property type="entry name" value="26S PROTEASOME NON-ATPASE REGULATORY SUBUNIT 13"/>
    <property type="match status" value="1"/>
</dbReference>
<evidence type="ECO:0000256" key="4">
    <source>
        <dbReference type="ARBA" id="ARBA00015732"/>
    </source>
</evidence>
<evidence type="ECO:0000259" key="9">
    <source>
        <dbReference type="PROSITE" id="PS50250"/>
    </source>
</evidence>
<evidence type="ECO:0000313" key="11">
    <source>
        <dbReference type="Proteomes" id="UP000298663"/>
    </source>
</evidence>
<dbReference type="SUPFAM" id="SSF46785">
    <property type="entry name" value="Winged helix' DNA-binding domain"/>
    <property type="match status" value="1"/>
</dbReference>
<evidence type="ECO:0000256" key="1">
    <source>
        <dbReference type="ARBA" id="ARBA00002362"/>
    </source>
</evidence>
<evidence type="ECO:0000256" key="6">
    <source>
        <dbReference type="ARBA" id="ARBA00029749"/>
    </source>
</evidence>
<dbReference type="Proteomes" id="UP000298663">
    <property type="component" value="Unassembled WGS sequence"/>
</dbReference>
<gene>
    <name evidence="10" type="ORF">L596_022402</name>
</gene>
<reference evidence="10 11" key="1">
    <citation type="journal article" date="2015" name="Genome Biol.">
        <title>Comparative genomics of Steinernema reveals deeply conserved gene regulatory networks.</title>
        <authorList>
            <person name="Dillman A.R."/>
            <person name="Macchietto M."/>
            <person name="Porter C.F."/>
            <person name="Rogers A."/>
            <person name="Williams B."/>
            <person name="Antoshechkin I."/>
            <person name="Lee M.M."/>
            <person name="Goodwin Z."/>
            <person name="Lu X."/>
            <person name="Lewis E.E."/>
            <person name="Goodrich-Blair H."/>
            <person name="Stock S.P."/>
            <person name="Adams B.J."/>
            <person name="Sternberg P.W."/>
            <person name="Mortazavi A."/>
        </authorList>
    </citation>
    <scope>NUCLEOTIDE SEQUENCE [LARGE SCALE GENOMIC DNA]</scope>
    <source>
        <strain evidence="10 11">ALL</strain>
    </source>
</reference>
<dbReference type="GO" id="GO:0005198">
    <property type="term" value="F:structural molecule activity"/>
    <property type="evidence" value="ECO:0007669"/>
    <property type="project" value="TreeGrafter"/>
</dbReference>
<evidence type="ECO:0000256" key="3">
    <source>
        <dbReference type="ARBA" id="ARBA00011441"/>
    </source>
</evidence>
<feature type="domain" description="PCI" evidence="9">
    <location>
        <begin position="183"/>
        <end position="346"/>
    </location>
</feature>
<evidence type="ECO:0000256" key="5">
    <source>
        <dbReference type="ARBA" id="ARBA00022942"/>
    </source>
</evidence>
<evidence type="ECO:0000313" key="10">
    <source>
        <dbReference type="EMBL" id="TKR70365.1"/>
    </source>
</evidence>
<reference evidence="10 11" key="2">
    <citation type="journal article" date="2019" name="G3 (Bethesda)">
        <title>Hybrid Assembly of the Genome of the Entomopathogenic Nematode Steinernema carpocapsae Identifies the X-Chromosome.</title>
        <authorList>
            <person name="Serra L."/>
            <person name="Macchietto M."/>
            <person name="Macias-Munoz A."/>
            <person name="McGill C.J."/>
            <person name="Rodriguez I.M."/>
            <person name="Rodriguez B."/>
            <person name="Murad R."/>
            <person name="Mortazavi A."/>
        </authorList>
    </citation>
    <scope>NUCLEOTIDE SEQUENCE [LARGE SCALE GENOMIC DNA]</scope>
    <source>
        <strain evidence="10 11">ALL</strain>
    </source>
</reference>
<dbReference type="SMART" id="SM00088">
    <property type="entry name" value="PINT"/>
    <property type="match status" value="1"/>
</dbReference>
<dbReference type="PROSITE" id="PS50250">
    <property type="entry name" value="PCI"/>
    <property type="match status" value="1"/>
</dbReference>
<dbReference type="Pfam" id="PF01399">
    <property type="entry name" value="PCI"/>
    <property type="match status" value="1"/>
</dbReference>
<name>A0A4V6XVX4_STECR</name>
<evidence type="ECO:0000256" key="2">
    <source>
        <dbReference type="ARBA" id="ARBA00006207"/>
    </source>
</evidence>
<comment type="function">
    <text evidence="1">Component of the 26S proteasome, a multiprotein complex involved in the ATP-dependent degradation of ubiquitinated proteins. This complex plays a key role in the maintenance of protein homeostasis by removing misfolded or damaged proteins, which could impair cellular functions, and by removing proteins whose functions are no longer required. Therefore, the proteasome participates in numerous cellular processes, including cell cycle progression, apoptosis, or DNA damage repair.</text>
</comment>
<dbReference type="Pfam" id="PF22037">
    <property type="entry name" value="PSD13_N"/>
    <property type="match status" value="1"/>
</dbReference>
<comment type="similarity">
    <text evidence="2">Belongs to the proteasome subunit S11 family.</text>
</comment>
<dbReference type="STRING" id="34508.A0A4V6XVX4"/>
<dbReference type="GO" id="GO:0005634">
    <property type="term" value="C:nucleus"/>
    <property type="evidence" value="ECO:0007669"/>
    <property type="project" value="TreeGrafter"/>
</dbReference>
<protein>
    <recommendedName>
        <fullName evidence="4">26S proteasome non-ATPase regulatory subunit 13</fullName>
    </recommendedName>
    <alternativeName>
        <fullName evidence="6">26S proteasome regulatory subunit RPN9</fullName>
    </alternativeName>
    <alternativeName>
        <fullName evidence="8">26S proteasome regulatory subunit S11</fullName>
    </alternativeName>
    <alternativeName>
        <fullName evidence="7">26S proteasome regulatory subunit p40.5</fullName>
    </alternativeName>
</protein>
<evidence type="ECO:0000256" key="8">
    <source>
        <dbReference type="ARBA" id="ARBA00032323"/>
    </source>
</evidence>
<keyword evidence="5" id="KW-0647">Proteasome</keyword>
<comment type="caution">
    <text evidence="10">The sequence shown here is derived from an EMBL/GenBank/DDBJ whole genome shotgun (WGS) entry which is preliminary data.</text>
</comment>
<dbReference type="OrthoDB" id="1093at2759"/>